<sequence length="349" mass="39955">MKYGRHQIDKAGEIIMSSKNNEDYDNAMLKINEWRTLHLPALDTLQKELLSLLNPNKTDIFLTSRRLKRITSILYKLDINPEMRLGGMQDIGGFRIVVNDIEALLNTKKVLSENIPTSFDLVKIMDYIQEPKESGYRSIHFIYKYKSTDDNTDGAKVELQIRTKLQHSWAMAVETAGLITSTPLKSSMGSDDWLTFFKIVSSLFSIKEKQPILKVHREQGYDVHGLMKLLYAINVEHNHSDTLKVLNVSGIQAKKENFKNGYYILNINFESKIVKISAYSKEKENEASMAYSELEKGVTDKCNAVVLVSVPKMKELQDAYPSYFLNTSEFLLAIDTMMENCKKMKLIPS</sequence>
<gene>
    <name evidence="2" type="ORF">F3D71_07985</name>
</gene>
<dbReference type="Gene3D" id="3.30.460.10">
    <property type="entry name" value="Beta Polymerase, domain 2"/>
    <property type="match status" value="1"/>
</dbReference>
<dbReference type="GO" id="GO:0015969">
    <property type="term" value="P:guanosine tetraphosphate metabolic process"/>
    <property type="evidence" value="ECO:0007669"/>
    <property type="project" value="InterPro"/>
</dbReference>
<feature type="domain" description="RelA/SpoT" evidence="1">
    <location>
        <begin position="65"/>
        <end position="184"/>
    </location>
</feature>
<dbReference type="Proteomes" id="UP000323717">
    <property type="component" value="Unassembled WGS sequence"/>
</dbReference>
<dbReference type="Pfam" id="PF04607">
    <property type="entry name" value="RelA_SpoT"/>
    <property type="match status" value="1"/>
</dbReference>
<protein>
    <submittedName>
        <fullName evidence="2">RelA/SpoT domain-containing protein</fullName>
    </submittedName>
</protein>
<dbReference type="SUPFAM" id="SSF81301">
    <property type="entry name" value="Nucleotidyltransferase"/>
    <property type="match status" value="1"/>
</dbReference>
<organism evidence="2 3">
    <name type="scientific">Bacteroides ovatus</name>
    <dbReference type="NCBI Taxonomy" id="28116"/>
    <lineage>
        <taxon>Bacteria</taxon>
        <taxon>Pseudomonadati</taxon>
        <taxon>Bacteroidota</taxon>
        <taxon>Bacteroidia</taxon>
        <taxon>Bacteroidales</taxon>
        <taxon>Bacteroidaceae</taxon>
        <taxon>Bacteroides</taxon>
    </lineage>
</organism>
<comment type="caution">
    <text evidence="2">The sequence shown here is derived from an EMBL/GenBank/DDBJ whole genome shotgun (WGS) entry which is preliminary data.</text>
</comment>
<dbReference type="InterPro" id="IPR052366">
    <property type="entry name" value="GTP_Pyrophosphokinase"/>
</dbReference>
<proteinExistence type="predicted"/>
<reference evidence="2 3" key="1">
    <citation type="journal article" date="2019" name="Nat. Med.">
        <title>A library of human gut bacterial isolates paired with longitudinal multiomics data enables mechanistic microbiome research.</title>
        <authorList>
            <person name="Poyet M."/>
            <person name="Groussin M."/>
            <person name="Gibbons S.M."/>
            <person name="Avila-Pacheco J."/>
            <person name="Jiang X."/>
            <person name="Kearney S.M."/>
            <person name="Perrotta A.R."/>
            <person name="Berdy B."/>
            <person name="Zhao S."/>
            <person name="Lieberman T.D."/>
            <person name="Swanson P.K."/>
            <person name="Smith M."/>
            <person name="Roesemann S."/>
            <person name="Alexander J.E."/>
            <person name="Rich S.A."/>
            <person name="Livny J."/>
            <person name="Vlamakis H."/>
            <person name="Clish C."/>
            <person name="Bullock K."/>
            <person name="Deik A."/>
            <person name="Scott J."/>
            <person name="Pierce K.A."/>
            <person name="Xavier R.J."/>
            <person name="Alm E.J."/>
        </authorList>
    </citation>
    <scope>NUCLEOTIDE SEQUENCE [LARGE SCALE GENOMIC DNA]</scope>
    <source>
        <strain evidence="2 3">BIOML-A163</strain>
    </source>
</reference>
<evidence type="ECO:0000313" key="3">
    <source>
        <dbReference type="Proteomes" id="UP000323717"/>
    </source>
</evidence>
<dbReference type="EMBL" id="VWLE01000079">
    <property type="protein sequence ID" value="KAA3952816.1"/>
    <property type="molecule type" value="Genomic_DNA"/>
</dbReference>
<evidence type="ECO:0000259" key="1">
    <source>
        <dbReference type="SMART" id="SM00954"/>
    </source>
</evidence>
<dbReference type="AlphaFoldDB" id="A0A5M5C5P6"/>
<dbReference type="InterPro" id="IPR007685">
    <property type="entry name" value="RelA_SpoT"/>
</dbReference>
<dbReference type="PANTHER" id="PTHR47837">
    <property type="entry name" value="GTP PYROPHOSPHOKINASE YJBM"/>
    <property type="match status" value="1"/>
</dbReference>
<dbReference type="InterPro" id="IPR043519">
    <property type="entry name" value="NT_sf"/>
</dbReference>
<accession>A0A5M5C5P6</accession>
<dbReference type="SMART" id="SM00954">
    <property type="entry name" value="RelA_SpoT"/>
    <property type="match status" value="1"/>
</dbReference>
<evidence type="ECO:0000313" key="2">
    <source>
        <dbReference type="EMBL" id="KAA3952816.1"/>
    </source>
</evidence>
<dbReference type="CDD" id="cd05399">
    <property type="entry name" value="NT_Rel-Spo_like"/>
    <property type="match status" value="1"/>
</dbReference>
<dbReference type="PANTHER" id="PTHR47837:SF1">
    <property type="entry name" value="GTP PYROPHOSPHOKINASE YJBM"/>
    <property type="match status" value="1"/>
</dbReference>
<name>A0A5M5C5P6_BACOV</name>